<keyword evidence="2" id="KW-0614">Plasmid</keyword>
<dbReference type="KEGG" id="pspw:BJG93_33015"/>
<reference evidence="2" key="1">
    <citation type="submission" date="2016-09" db="EMBL/GenBank/DDBJ databases">
        <title>The Complete Genome of Burkholderia sprentiae wsm5005.</title>
        <authorList>
            <person name="De Meyer S."/>
            <person name="Wang P."/>
            <person name="Terpolilli J."/>
        </authorList>
    </citation>
    <scope>NUCLEOTIDE SEQUENCE [LARGE SCALE GENOMIC DNA]</scope>
    <source>
        <strain evidence="2">WSM5005</strain>
        <plasmid evidence="2">pl2WSM5005</plasmid>
    </source>
</reference>
<reference evidence="2" key="2">
    <citation type="submission" date="2021-06" db="EMBL/GenBank/DDBJ databases">
        <authorList>
            <person name="Rogers T.H."/>
            <person name="Ramsay J.P."/>
            <person name="Wang P."/>
            <person name="Terpolilli J."/>
        </authorList>
    </citation>
    <scope>NUCLEOTIDE SEQUENCE</scope>
    <source>
        <strain evidence="2">WSM5005</strain>
        <plasmid evidence="2">pl2WSM5005</plasmid>
    </source>
</reference>
<dbReference type="EMBL" id="CP017565">
    <property type="protein sequence ID" value="APA90414.1"/>
    <property type="molecule type" value="Genomic_DNA"/>
</dbReference>
<name>A0A1I9YW31_9BURK</name>
<gene>
    <name evidence="2" type="ORF">BJG93_33015</name>
</gene>
<keyword evidence="1" id="KW-0812">Transmembrane</keyword>
<dbReference type="OrthoDB" id="9035490at2"/>
<evidence type="ECO:0000313" key="3">
    <source>
        <dbReference type="Proteomes" id="UP000179860"/>
    </source>
</evidence>
<keyword evidence="1" id="KW-1133">Transmembrane helix</keyword>
<evidence type="ECO:0000256" key="1">
    <source>
        <dbReference type="SAM" id="Phobius"/>
    </source>
</evidence>
<dbReference type="RefSeq" id="WP_034478954.1">
    <property type="nucleotide sequence ID" value="NZ_CP017565.2"/>
</dbReference>
<feature type="transmembrane region" description="Helical" evidence="1">
    <location>
        <begin position="34"/>
        <end position="57"/>
    </location>
</feature>
<evidence type="ECO:0000313" key="2">
    <source>
        <dbReference type="EMBL" id="APA90414.1"/>
    </source>
</evidence>
<keyword evidence="3" id="KW-1185">Reference proteome</keyword>
<geneLocation type="plasmid" evidence="2 3">
    <name>pl2WSM5005</name>
</geneLocation>
<keyword evidence="1" id="KW-0472">Membrane</keyword>
<protein>
    <submittedName>
        <fullName evidence="2">Uncharacterized protein</fullName>
    </submittedName>
</protein>
<dbReference type="AlphaFoldDB" id="A0A1I9YW31"/>
<organism evidence="2 3">
    <name type="scientific">Paraburkholderia sprentiae WSM5005</name>
    <dbReference type="NCBI Taxonomy" id="754502"/>
    <lineage>
        <taxon>Bacteria</taxon>
        <taxon>Pseudomonadati</taxon>
        <taxon>Pseudomonadota</taxon>
        <taxon>Betaproteobacteria</taxon>
        <taxon>Burkholderiales</taxon>
        <taxon>Burkholderiaceae</taxon>
        <taxon>Paraburkholderia</taxon>
    </lineage>
</organism>
<accession>A0A1I9YW31</accession>
<dbReference type="Proteomes" id="UP000179860">
    <property type="component" value="Plasmid pl2WSM5005"/>
</dbReference>
<proteinExistence type="predicted"/>
<sequence length="119" mass="13094">MIEFAFVPAVACLFFLALYRVLQTVSIARHWASWVPAACIAGGILALAIAAAVAALVGEIRTMRMRREQAVMEQRFPGCHVVRLSNGNWFLTDRATGREYHPAAGMSQASWPRSLHGQP</sequence>